<protein>
    <recommendedName>
        <fullName evidence="9">3'(2'),5'-bisphosphate nucleotidase CysQ</fullName>
        <ecNumber evidence="9">3.1.3.7</ecNumber>
    </recommendedName>
    <alternativeName>
        <fullName evidence="9">3'(2'),5-bisphosphonucleoside 3'(2')-phosphohydrolase</fullName>
    </alternativeName>
    <alternativeName>
        <fullName evidence="9">3'-phosphoadenosine 5'-phosphate phosphatase</fullName>
        <shortName evidence="9">PAP phosphatase</shortName>
    </alternativeName>
</protein>
<dbReference type="EMBL" id="BMIG01000028">
    <property type="protein sequence ID" value="GGB14354.1"/>
    <property type="molecule type" value="Genomic_DNA"/>
</dbReference>
<reference evidence="11" key="1">
    <citation type="journal article" date="2014" name="Int. J. Syst. Evol. Microbiol.">
        <title>Complete genome sequence of Corynebacterium casei LMG S-19264T (=DSM 44701T), isolated from a smear-ripened cheese.</title>
        <authorList>
            <consortium name="US DOE Joint Genome Institute (JGI-PGF)"/>
            <person name="Walter F."/>
            <person name="Albersmeier A."/>
            <person name="Kalinowski J."/>
            <person name="Ruckert C."/>
        </authorList>
    </citation>
    <scope>NUCLEOTIDE SEQUENCE</scope>
    <source>
        <strain evidence="11">CGMCC 1.15322</strain>
    </source>
</reference>
<proteinExistence type="inferred from homology"/>
<evidence type="ECO:0000256" key="7">
    <source>
        <dbReference type="ARBA" id="ARBA00022842"/>
    </source>
</evidence>
<dbReference type="EC" id="3.1.3.7" evidence="9"/>
<dbReference type="GO" id="GO:0050427">
    <property type="term" value="P:3'-phosphoadenosine 5'-phosphosulfate metabolic process"/>
    <property type="evidence" value="ECO:0007669"/>
    <property type="project" value="TreeGrafter"/>
</dbReference>
<evidence type="ECO:0000256" key="8">
    <source>
        <dbReference type="ARBA" id="ARBA00023136"/>
    </source>
</evidence>
<keyword evidence="3 9" id="KW-1003">Cell membrane</keyword>
<dbReference type="SUPFAM" id="SSF56655">
    <property type="entry name" value="Carbohydrate phosphatase"/>
    <property type="match status" value="1"/>
</dbReference>
<comment type="subcellular location">
    <subcellularLocation>
        <location evidence="9">Cell inner membrane</location>
        <topology evidence="9">Peripheral membrane protein</topology>
        <orientation evidence="9">Cytoplasmic side</orientation>
    </subcellularLocation>
</comment>
<reference evidence="11" key="2">
    <citation type="submission" date="2020-09" db="EMBL/GenBank/DDBJ databases">
        <authorList>
            <person name="Sun Q."/>
            <person name="Zhou Y."/>
        </authorList>
    </citation>
    <scope>NUCLEOTIDE SEQUENCE</scope>
    <source>
        <strain evidence="11">CGMCC 1.15322</strain>
    </source>
</reference>
<feature type="binding site" evidence="9">
    <location>
        <position position="75"/>
    </location>
    <ligand>
        <name>Mg(2+)</name>
        <dbReference type="ChEBI" id="CHEBI:18420"/>
        <label>1</label>
    </ligand>
</feature>
<dbReference type="PRINTS" id="PR00377">
    <property type="entry name" value="IMPHPHTASES"/>
</dbReference>
<comment type="cofactor">
    <cofactor evidence="9 10">
        <name>Mg(2+)</name>
        <dbReference type="ChEBI" id="CHEBI:18420"/>
    </cofactor>
</comment>
<feature type="binding site" evidence="9">
    <location>
        <begin position="77"/>
        <end position="80"/>
    </location>
    <ligand>
        <name>substrate</name>
    </ligand>
</feature>
<feature type="binding site" evidence="9">
    <location>
        <position position="58"/>
    </location>
    <ligand>
        <name>Mg(2+)</name>
        <dbReference type="ChEBI" id="CHEBI:18420"/>
        <label>1</label>
    </ligand>
</feature>
<dbReference type="GO" id="GO:0046854">
    <property type="term" value="P:phosphatidylinositol phosphate biosynthetic process"/>
    <property type="evidence" value="ECO:0007669"/>
    <property type="project" value="InterPro"/>
</dbReference>
<evidence type="ECO:0000256" key="4">
    <source>
        <dbReference type="ARBA" id="ARBA00022519"/>
    </source>
</evidence>
<evidence type="ECO:0000256" key="2">
    <source>
        <dbReference type="ARBA" id="ARBA00005289"/>
    </source>
</evidence>
<feature type="binding site" evidence="10">
    <location>
        <position position="78"/>
    </location>
    <ligand>
        <name>Mg(2+)</name>
        <dbReference type="ChEBI" id="CHEBI:18420"/>
        <label>1</label>
        <note>catalytic</note>
    </ligand>
</feature>
<gene>
    <name evidence="9 11" type="primary">cysQ</name>
    <name evidence="11" type="ORF">GCM10011496_39120</name>
</gene>
<feature type="binding site" evidence="9">
    <location>
        <position position="203"/>
    </location>
    <ligand>
        <name>Mg(2+)</name>
        <dbReference type="ChEBI" id="CHEBI:18420"/>
        <label>2</label>
    </ligand>
</feature>
<comment type="function">
    <text evidence="9">Converts adenosine-3',5'-bisphosphate (PAP) to AMP.</text>
</comment>
<comment type="caution">
    <text evidence="11">The sequence shown here is derived from an EMBL/GenBank/DDBJ whole genome shotgun (WGS) entry which is preliminary data.</text>
</comment>
<keyword evidence="8 9" id="KW-0472">Membrane</keyword>
<feature type="binding site" evidence="10">
    <location>
        <position position="75"/>
    </location>
    <ligand>
        <name>Mg(2+)</name>
        <dbReference type="ChEBI" id="CHEBI:18420"/>
        <label>1</label>
        <note>catalytic</note>
    </ligand>
</feature>
<dbReference type="NCBIfam" id="TIGR01331">
    <property type="entry name" value="bisphos_cysQ"/>
    <property type="match status" value="1"/>
</dbReference>
<keyword evidence="4 9" id="KW-0997">Cell inner membrane</keyword>
<dbReference type="InterPro" id="IPR050725">
    <property type="entry name" value="CysQ/Inositol_MonoPase"/>
</dbReference>
<feature type="binding site" evidence="9">
    <location>
        <position position="78"/>
    </location>
    <ligand>
        <name>Mg(2+)</name>
        <dbReference type="ChEBI" id="CHEBI:18420"/>
        <label>2</label>
    </ligand>
</feature>
<dbReference type="PROSITE" id="PS00630">
    <property type="entry name" value="IMP_2"/>
    <property type="match status" value="1"/>
</dbReference>
<dbReference type="InterPro" id="IPR020583">
    <property type="entry name" value="Inositol_monoP_metal-BS"/>
</dbReference>
<evidence type="ECO:0000256" key="6">
    <source>
        <dbReference type="ARBA" id="ARBA00022801"/>
    </source>
</evidence>
<dbReference type="PROSITE" id="PS00629">
    <property type="entry name" value="IMP_1"/>
    <property type="match status" value="1"/>
</dbReference>
<evidence type="ECO:0000256" key="5">
    <source>
        <dbReference type="ARBA" id="ARBA00022723"/>
    </source>
</evidence>
<sequence length="262" mass="27504">MCSIAHAAGQEIMAVYGQDGAVWQKDDTSPLTEADLRADAVIRKGLEAAFPGVFVLSEESRSAGDAAADAFFLVDPLDGTKEFLKRNGEFTVNIALVQQGVPIAGVVFAPALGELYYAALGLGGWVQIADSAPQTLQVAAWQPTEPMRVIGSRSHGGDKLAAWLATLSCQHSFVAAGSSLKFCRIAQGQADIYPRFGPTSQWDTAAAHCVLVAAGGAVLDLAGSPLQYGLQRPLLNPEFVAVGDNVVLAVGIMSKTQCEKQT</sequence>
<feature type="binding site" evidence="9">
    <location>
        <position position="203"/>
    </location>
    <ligand>
        <name>substrate</name>
    </ligand>
</feature>
<feature type="binding site" evidence="9">
    <location>
        <position position="77"/>
    </location>
    <ligand>
        <name>Mg(2+)</name>
        <dbReference type="ChEBI" id="CHEBI:18420"/>
        <label>1</label>
    </ligand>
</feature>
<evidence type="ECO:0000256" key="10">
    <source>
        <dbReference type="PIRSR" id="PIRSR600760-2"/>
    </source>
</evidence>
<dbReference type="Gene3D" id="3.40.190.80">
    <property type="match status" value="1"/>
</dbReference>
<accession>A0A916SSZ6</accession>
<dbReference type="GO" id="GO:0000103">
    <property type="term" value="P:sulfate assimilation"/>
    <property type="evidence" value="ECO:0007669"/>
    <property type="project" value="TreeGrafter"/>
</dbReference>
<dbReference type="GO" id="GO:0005886">
    <property type="term" value="C:plasma membrane"/>
    <property type="evidence" value="ECO:0007669"/>
    <property type="project" value="UniProtKB-SubCell"/>
</dbReference>
<dbReference type="Pfam" id="PF00459">
    <property type="entry name" value="Inositol_P"/>
    <property type="match status" value="1"/>
</dbReference>
<dbReference type="GO" id="GO:0008441">
    <property type="term" value="F:3'(2'),5'-bisphosphate nucleotidase activity"/>
    <property type="evidence" value="ECO:0007669"/>
    <property type="project" value="UniProtKB-UniRule"/>
</dbReference>
<name>A0A916SSZ6_9BURK</name>
<organism evidence="11 12">
    <name type="scientific">Polaromonas eurypsychrophila</name>
    <dbReference type="NCBI Taxonomy" id="1614635"/>
    <lineage>
        <taxon>Bacteria</taxon>
        <taxon>Pseudomonadati</taxon>
        <taxon>Pseudomonadota</taxon>
        <taxon>Betaproteobacteria</taxon>
        <taxon>Burkholderiales</taxon>
        <taxon>Comamonadaceae</taxon>
        <taxon>Polaromonas</taxon>
    </lineage>
</organism>
<comment type="catalytic activity">
    <reaction evidence="1 9">
        <text>adenosine 3',5'-bisphosphate + H2O = AMP + phosphate</text>
        <dbReference type="Rhea" id="RHEA:10040"/>
        <dbReference type="ChEBI" id="CHEBI:15377"/>
        <dbReference type="ChEBI" id="CHEBI:43474"/>
        <dbReference type="ChEBI" id="CHEBI:58343"/>
        <dbReference type="ChEBI" id="CHEBI:456215"/>
        <dbReference type="EC" id="3.1.3.7"/>
    </reaction>
</comment>
<feature type="binding site" evidence="9">
    <location>
        <position position="75"/>
    </location>
    <ligand>
        <name>Mg(2+)</name>
        <dbReference type="ChEBI" id="CHEBI:18420"/>
        <label>2</label>
    </ligand>
</feature>
<comment type="similarity">
    <text evidence="2 9">Belongs to the inositol monophosphatase superfamily. CysQ family.</text>
</comment>
<dbReference type="AlphaFoldDB" id="A0A916SSZ6"/>
<dbReference type="InterPro" id="IPR000760">
    <property type="entry name" value="Inositol_monophosphatase-like"/>
</dbReference>
<dbReference type="Gene3D" id="3.30.540.10">
    <property type="entry name" value="Fructose-1,6-Bisphosphatase, subunit A, domain 1"/>
    <property type="match status" value="1"/>
</dbReference>
<dbReference type="InterPro" id="IPR020550">
    <property type="entry name" value="Inositol_monophosphatase_CS"/>
</dbReference>
<evidence type="ECO:0000256" key="9">
    <source>
        <dbReference type="HAMAP-Rule" id="MF_02095"/>
    </source>
</evidence>
<dbReference type="Proteomes" id="UP000620596">
    <property type="component" value="Unassembled WGS sequence"/>
</dbReference>
<feature type="binding site" evidence="10">
    <location>
        <position position="77"/>
    </location>
    <ligand>
        <name>Mg(2+)</name>
        <dbReference type="ChEBI" id="CHEBI:18420"/>
        <label>1</label>
        <note>catalytic</note>
    </ligand>
</feature>
<dbReference type="InterPro" id="IPR006240">
    <property type="entry name" value="CysQ"/>
</dbReference>
<evidence type="ECO:0000313" key="12">
    <source>
        <dbReference type="Proteomes" id="UP000620596"/>
    </source>
</evidence>
<dbReference type="PANTHER" id="PTHR43028">
    <property type="entry name" value="3'(2'),5'-BISPHOSPHATE NUCLEOTIDASE 1"/>
    <property type="match status" value="1"/>
</dbReference>
<dbReference type="PANTHER" id="PTHR43028:SF5">
    <property type="entry name" value="3'(2'),5'-BISPHOSPHATE NUCLEOTIDASE 1"/>
    <property type="match status" value="1"/>
</dbReference>
<feature type="binding site" evidence="10">
    <location>
        <position position="58"/>
    </location>
    <ligand>
        <name>Mg(2+)</name>
        <dbReference type="ChEBI" id="CHEBI:18420"/>
        <label>1</label>
        <note>catalytic</note>
    </ligand>
</feature>
<feature type="binding site" evidence="10">
    <location>
        <position position="203"/>
    </location>
    <ligand>
        <name>Mg(2+)</name>
        <dbReference type="ChEBI" id="CHEBI:18420"/>
        <label>1</label>
        <note>catalytic</note>
    </ligand>
</feature>
<keyword evidence="6 9" id="KW-0378">Hydrolase</keyword>
<keyword evidence="12" id="KW-1185">Reference proteome</keyword>
<evidence type="ECO:0000256" key="1">
    <source>
        <dbReference type="ARBA" id="ARBA00001625"/>
    </source>
</evidence>
<dbReference type="HAMAP" id="MF_02095">
    <property type="entry name" value="CysQ"/>
    <property type="match status" value="1"/>
</dbReference>
<evidence type="ECO:0000256" key="3">
    <source>
        <dbReference type="ARBA" id="ARBA00022475"/>
    </source>
</evidence>
<feature type="binding site" evidence="9">
    <location>
        <position position="58"/>
    </location>
    <ligand>
        <name>substrate</name>
    </ligand>
</feature>
<evidence type="ECO:0000313" key="11">
    <source>
        <dbReference type="EMBL" id="GGB14354.1"/>
    </source>
</evidence>
<keyword evidence="7 9" id="KW-0460">Magnesium</keyword>
<dbReference type="GO" id="GO:0000287">
    <property type="term" value="F:magnesium ion binding"/>
    <property type="evidence" value="ECO:0007669"/>
    <property type="project" value="UniProtKB-UniRule"/>
</dbReference>
<keyword evidence="5 9" id="KW-0479">Metal-binding</keyword>
<dbReference type="CDD" id="cd01638">
    <property type="entry name" value="CysQ"/>
    <property type="match status" value="1"/>
</dbReference>